<keyword evidence="1 4" id="KW-0479">Metal-binding</keyword>
<dbReference type="SUPFAM" id="SSF90229">
    <property type="entry name" value="CCCH zinc finger"/>
    <property type="match status" value="1"/>
</dbReference>
<dbReference type="AlphaFoldDB" id="A0A978UPD5"/>
<evidence type="ECO:0000256" key="2">
    <source>
        <dbReference type="ARBA" id="ARBA00022771"/>
    </source>
</evidence>
<keyword evidence="2 4" id="KW-0863">Zinc-finger</keyword>
<dbReference type="PANTHER" id="PTHR15725">
    <property type="entry name" value="ZN-FINGER, C-X8-C-X5-C-X3-H TYPE-CONTAINING"/>
    <property type="match status" value="1"/>
</dbReference>
<protein>
    <recommendedName>
        <fullName evidence="6">C3H1-type domain-containing protein</fullName>
    </recommendedName>
</protein>
<feature type="region of interest" description="Disordered" evidence="5">
    <location>
        <begin position="1"/>
        <end position="29"/>
    </location>
</feature>
<feature type="compositionally biased region" description="Polar residues" evidence="5">
    <location>
        <begin position="698"/>
        <end position="707"/>
    </location>
</feature>
<feature type="zinc finger region" description="C3H1-type" evidence="4">
    <location>
        <begin position="180"/>
        <end position="207"/>
    </location>
</feature>
<dbReference type="PANTHER" id="PTHR15725:SF14">
    <property type="entry name" value="ZINC FINGER CCCH DOMAIN-CONTAINING PROTEIN 11A"/>
    <property type="match status" value="1"/>
</dbReference>
<dbReference type="InterPro" id="IPR036855">
    <property type="entry name" value="Znf_CCCH_sf"/>
</dbReference>
<reference evidence="7" key="1">
    <citation type="journal article" date="2021" name="Front. Plant Sci.">
        <title>Chromosome-Scale Genome Assembly for Chinese Sour Jujube and Insights Into Its Genome Evolution and Domestication Signature.</title>
        <authorList>
            <person name="Shen L.-Y."/>
            <person name="Luo H."/>
            <person name="Wang X.-L."/>
            <person name="Wang X.-M."/>
            <person name="Qiu X.-J."/>
            <person name="Liu H."/>
            <person name="Zhou S.-S."/>
            <person name="Jia K.-H."/>
            <person name="Nie S."/>
            <person name="Bao Y.-T."/>
            <person name="Zhang R.-G."/>
            <person name="Yun Q.-Z."/>
            <person name="Chai Y.-H."/>
            <person name="Lu J.-Y."/>
            <person name="Li Y."/>
            <person name="Zhao S.-W."/>
            <person name="Mao J.-F."/>
            <person name="Jia S.-G."/>
            <person name="Mao Y.-M."/>
        </authorList>
    </citation>
    <scope>NUCLEOTIDE SEQUENCE</scope>
    <source>
        <strain evidence="7">AT0</strain>
        <tissue evidence="7">Leaf</tissue>
    </source>
</reference>
<evidence type="ECO:0000313" key="7">
    <source>
        <dbReference type="EMBL" id="KAH7516687.1"/>
    </source>
</evidence>
<feature type="compositionally biased region" description="Basic and acidic residues" evidence="5">
    <location>
        <begin position="679"/>
        <end position="696"/>
    </location>
</feature>
<evidence type="ECO:0000259" key="6">
    <source>
        <dbReference type="PROSITE" id="PS50103"/>
    </source>
</evidence>
<evidence type="ECO:0000313" key="8">
    <source>
        <dbReference type="Proteomes" id="UP000813462"/>
    </source>
</evidence>
<evidence type="ECO:0000256" key="1">
    <source>
        <dbReference type="ARBA" id="ARBA00022723"/>
    </source>
</evidence>
<evidence type="ECO:0000256" key="3">
    <source>
        <dbReference type="ARBA" id="ARBA00022833"/>
    </source>
</evidence>
<dbReference type="Gene3D" id="4.10.1000.10">
    <property type="entry name" value="Zinc finger, CCCH-type"/>
    <property type="match status" value="2"/>
</dbReference>
<dbReference type="GO" id="GO:0003729">
    <property type="term" value="F:mRNA binding"/>
    <property type="evidence" value="ECO:0007669"/>
    <property type="project" value="TreeGrafter"/>
</dbReference>
<dbReference type="Pfam" id="PF00642">
    <property type="entry name" value="zf-CCCH"/>
    <property type="match status" value="1"/>
</dbReference>
<feature type="compositionally biased region" description="Basic and acidic residues" evidence="5">
    <location>
        <begin position="469"/>
        <end position="499"/>
    </location>
</feature>
<comment type="caution">
    <text evidence="7">The sequence shown here is derived from an EMBL/GenBank/DDBJ whole genome shotgun (WGS) entry which is preliminary data.</text>
</comment>
<dbReference type="SMART" id="SM00356">
    <property type="entry name" value="ZnF_C3H1"/>
    <property type="match status" value="2"/>
</dbReference>
<dbReference type="EMBL" id="JAEACU010000010">
    <property type="protein sequence ID" value="KAH7516687.1"/>
    <property type="molecule type" value="Genomic_DNA"/>
</dbReference>
<feature type="domain" description="C3H1-type" evidence="6">
    <location>
        <begin position="114"/>
        <end position="140"/>
    </location>
</feature>
<dbReference type="InterPro" id="IPR000571">
    <property type="entry name" value="Znf_CCCH"/>
</dbReference>
<dbReference type="Proteomes" id="UP000813462">
    <property type="component" value="Unassembled WGS sequence"/>
</dbReference>
<gene>
    <name evidence="7" type="ORF">FEM48_Zijuj10G0161500</name>
</gene>
<feature type="compositionally biased region" description="Low complexity" evidence="5">
    <location>
        <begin position="1"/>
        <end position="25"/>
    </location>
</feature>
<feature type="compositionally biased region" description="Acidic residues" evidence="5">
    <location>
        <begin position="711"/>
        <end position="728"/>
    </location>
</feature>
<name>A0A978UPD5_ZIZJJ</name>
<dbReference type="PROSITE" id="PS50103">
    <property type="entry name" value="ZF_C3H1"/>
    <property type="match status" value="2"/>
</dbReference>
<feature type="compositionally biased region" description="Polar residues" evidence="5">
    <location>
        <begin position="538"/>
        <end position="551"/>
    </location>
</feature>
<feature type="compositionally biased region" description="Basic and acidic residues" evidence="5">
    <location>
        <begin position="356"/>
        <end position="371"/>
    </location>
</feature>
<organism evidence="7 8">
    <name type="scientific">Ziziphus jujuba var. spinosa</name>
    <dbReference type="NCBI Taxonomy" id="714518"/>
    <lineage>
        <taxon>Eukaryota</taxon>
        <taxon>Viridiplantae</taxon>
        <taxon>Streptophyta</taxon>
        <taxon>Embryophyta</taxon>
        <taxon>Tracheophyta</taxon>
        <taxon>Spermatophyta</taxon>
        <taxon>Magnoliopsida</taxon>
        <taxon>eudicotyledons</taxon>
        <taxon>Gunneridae</taxon>
        <taxon>Pentapetalae</taxon>
        <taxon>rosids</taxon>
        <taxon>fabids</taxon>
        <taxon>Rosales</taxon>
        <taxon>Rhamnaceae</taxon>
        <taxon>Paliureae</taxon>
        <taxon>Ziziphus</taxon>
    </lineage>
</organism>
<feature type="zinc finger region" description="C3H1-type" evidence="4">
    <location>
        <begin position="114"/>
        <end position="140"/>
    </location>
</feature>
<evidence type="ECO:0000256" key="5">
    <source>
        <dbReference type="SAM" id="MobiDB-lite"/>
    </source>
</evidence>
<feature type="compositionally biased region" description="Acidic residues" evidence="5">
    <location>
        <begin position="736"/>
        <end position="750"/>
    </location>
</feature>
<feature type="domain" description="C3H1-type" evidence="6">
    <location>
        <begin position="180"/>
        <end position="207"/>
    </location>
</feature>
<keyword evidence="3 4" id="KW-0862">Zinc</keyword>
<proteinExistence type="predicted"/>
<dbReference type="Pfam" id="PF14608">
    <property type="entry name" value="zf-CCCH_2"/>
    <property type="match status" value="1"/>
</dbReference>
<sequence length="781" mass="87060">MVAGAQQKPQHQSIHQQQQPPQQVPTTSAEEEALKRNTDCVYFLASPLTCKKFKFVMATLVVSSLHIDELSRWGLVDLRYIETLCKLDAIVICYECVHALIGSECEYRHSEYARVNPRDCWYWLNGNCLNPKCAFRHPPLDGLLGTQAATTVGSSVSSAQVVAAPAPAPAPATLVPNNSSKQAVPCIFFQKGLCLKGDRCAFLHGPNPTNTSKVLQAPAATQGSEPMNPKKVFGSLQKCTQDQKIINTNVSKAVGIHPEVSSALKLETALPKNRVSAERNVPATKASDDEALRYKAMSSLPVINGNSIIRPNRTHQIIVSDDHGFQNGKDADEFLRESSPGFDVLVDDELGDPDYFHGEDQYGRTRAHDGRNMNPVDDYDIDRSADYSSVADADRERFRDPRGYDSYEHLQEQYGWDQHRASSERVVVGPAHLDRRGYHKSGSPDNINGSDLRNRLSKQKRGNGLRSVISHDYDRTDHFEEQNYRGSSRRDSHQLHPHEGSLSSRLRGRIKLPRDSSPANGSDFRLEREVDRGRNRSRLSPSRPQVSSPQGRLQDRIKGRLQGDYHNEGRISRGLRIRREDDRSGDFAGPKSLAELKVGKVGESKDQSLLGKRKSVRMEDPQQSEGHLSFEGPKPLSEILKRKREAGVGDSGSGKSSLNKEENNQRQMQSAVSVGTEQEGNKEESKSAIGTEEKTNAAHGQSTQEPNVNEFEAEDGMIYDEEDQELDGEEQRDGDYDYEQGEEGDYNYDGENVEGEEEYIEDEDVDGDGDDFAKKIGVMFS</sequence>
<feature type="compositionally biased region" description="Basic and acidic residues" evidence="5">
    <location>
        <begin position="524"/>
        <end position="534"/>
    </location>
</feature>
<feature type="compositionally biased region" description="Polar residues" evidence="5">
    <location>
        <begin position="665"/>
        <end position="678"/>
    </location>
</feature>
<dbReference type="GO" id="GO:0008270">
    <property type="term" value="F:zinc ion binding"/>
    <property type="evidence" value="ECO:0007669"/>
    <property type="project" value="UniProtKB-KW"/>
</dbReference>
<accession>A0A978UPD5</accession>
<feature type="compositionally biased region" description="Basic and acidic residues" evidence="5">
    <location>
        <begin position="597"/>
        <end position="606"/>
    </location>
</feature>
<feature type="region of interest" description="Disordered" evidence="5">
    <location>
        <begin position="356"/>
        <end position="387"/>
    </location>
</feature>
<evidence type="ECO:0000256" key="4">
    <source>
        <dbReference type="PROSITE-ProRule" id="PRU00723"/>
    </source>
</evidence>
<feature type="compositionally biased region" description="Basic and acidic residues" evidence="5">
    <location>
        <begin position="553"/>
        <end position="585"/>
    </location>
</feature>
<feature type="region of interest" description="Disordered" evidence="5">
    <location>
        <begin position="434"/>
        <end position="750"/>
    </location>
</feature>